<feature type="active site" description="Nucleophile" evidence="3">
    <location>
        <position position="334"/>
    </location>
</feature>
<evidence type="ECO:0000259" key="5">
    <source>
        <dbReference type="SMART" id="SM00642"/>
    </source>
</evidence>
<evidence type="ECO:0000256" key="4">
    <source>
        <dbReference type="PIRSR" id="PIRSR036918-51"/>
    </source>
</evidence>
<dbReference type="Pfam" id="PF00128">
    <property type="entry name" value="Alpha-amylase"/>
    <property type="match status" value="1"/>
</dbReference>
<proteinExistence type="predicted"/>
<organism evidence="6">
    <name type="scientific">Deinococcus sonorensis KR-87</name>
    <dbReference type="NCBI Taxonomy" id="694439"/>
    <lineage>
        <taxon>Bacteria</taxon>
        <taxon>Thermotogati</taxon>
        <taxon>Deinococcota</taxon>
        <taxon>Deinococci</taxon>
        <taxon>Deinococcales</taxon>
        <taxon>Deinococcaceae</taxon>
        <taxon>Deinococcus</taxon>
    </lineage>
</organism>
<dbReference type="AlphaFoldDB" id="A0AAU7UC37"/>
<sequence>MTVYTDLPAQHDHTPSYTAHLGQPTGALVPIRLRTTLPVTQVSVKLVRVGEIETHPAEEVPAPANETRPGRWFEFLLPVHSAAVRYSWLLELPDDHLNLTMSGLHHVRRPFRDWFQYLSGYQAPEWAWESVFYQIFPDRFRNGDPSVSVQTGEYQYNGRDVFQVPWTTAPDWNGDIHGHYGGDLSGITEQLPYLTELGINALWLTPIFESPSNHRYDITDYRRIDPHLGGQAAFDRLIGAAAQQGVRVVLDGVFNHVGNENALFKAALASEDAPERSMFTWRSDHPLPYHAFFDVPTLPKIDYASLEARNEFWDGEEGVVRHWLRQGIAGWRLDVAHMMGVNGTDDDNLDLHRALKTAAREERADAYVFGERFFDPERALQGGGEDGAMNYHGFGLPVMQWLSGQSYTLRPSRLNGGEVVELLWDAYHALPPQMALNMFNLLDSHDVPRALYRLGQDRVRLRAAVTLLMGYPGVPCLYYGTEIGLSQTEPAAMPFCRAPMPWPDQGGTPDQWDDRLRQDVQRLIRLRRETPALQRGSLRFLLAEDDAIGYVRELDGVRVAVLASRDSRETPTTLTLPDGDWRDALSGEPVGSGTVQLRLAGGRVLIQS</sequence>
<dbReference type="InterPro" id="IPR006047">
    <property type="entry name" value="GH13_cat_dom"/>
</dbReference>
<evidence type="ECO:0000256" key="1">
    <source>
        <dbReference type="ARBA" id="ARBA00022801"/>
    </source>
</evidence>
<reference evidence="6" key="1">
    <citation type="submission" date="2024-06" db="EMBL/GenBank/DDBJ databases">
        <title>Draft Genome Sequence of Deinococcus sonorensis Type Strain KR-87, a Biofilm Producing Representative of the Genus Deinococcus.</title>
        <authorList>
            <person name="Boren L.S."/>
            <person name="Grosso R.A."/>
            <person name="Hugenberg-Cox A.N."/>
            <person name="Hill J.T.E."/>
            <person name="Albert C.M."/>
            <person name="Tuohy J.M."/>
        </authorList>
    </citation>
    <scope>NUCLEOTIDE SEQUENCE</scope>
    <source>
        <strain evidence="6">KR-87</strain>
    </source>
</reference>
<feature type="site" description="Transition state stabilizer" evidence="4">
    <location>
        <position position="446"/>
    </location>
</feature>
<dbReference type="InterPro" id="IPR017069">
    <property type="entry name" value="MalZ"/>
</dbReference>
<gene>
    <name evidence="6" type="ORF">ABOD76_06460</name>
</gene>
<dbReference type="KEGG" id="dsc:ABOD76_06460"/>
<evidence type="ECO:0000256" key="2">
    <source>
        <dbReference type="ARBA" id="ARBA00023295"/>
    </source>
</evidence>
<keyword evidence="1 6" id="KW-0378">Hydrolase</keyword>
<dbReference type="GO" id="GO:0005975">
    <property type="term" value="P:carbohydrate metabolic process"/>
    <property type="evidence" value="ECO:0007669"/>
    <property type="project" value="InterPro"/>
</dbReference>
<dbReference type="PANTHER" id="PTHR10357:SF210">
    <property type="entry name" value="MALTODEXTRIN GLUCOSIDASE"/>
    <property type="match status" value="1"/>
</dbReference>
<dbReference type="PANTHER" id="PTHR10357">
    <property type="entry name" value="ALPHA-AMYLASE FAMILY MEMBER"/>
    <property type="match status" value="1"/>
</dbReference>
<feature type="domain" description="Glycosyl hydrolase family 13 catalytic" evidence="5">
    <location>
        <begin position="134"/>
        <end position="527"/>
    </location>
</feature>
<dbReference type="GO" id="GO:0005737">
    <property type="term" value="C:cytoplasm"/>
    <property type="evidence" value="ECO:0007669"/>
    <property type="project" value="InterPro"/>
</dbReference>
<dbReference type="RefSeq" id="WP_350243990.1">
    <property type="nucleotide sequence ID" value="NZ_CP158299.1"/>
</dbReference>
<feature type="active site" description="Proton donor" evidence="3">
    <location>
        <position position="371"/>
    </location>
</feature>
<dbReference type="EMBL" id="CP158299">
    <property type="protein sequence ID" value="XBV85945.1"/>
    <property type="molecule type" value="Genomic_DNA"/>
</dbReference>
<accession>A0AAU7UC37</accession>
<evidence type="ECO:0000256" key="3">
    <source>
        <dbReference type="PIRSR" id="PIRSR036918-50"/>
    </source>
</evidence>
<name>A0AAU7UC37_9DEIO</name>
<dbReference type="CDD" id="cd11338">
    <property type="entry name" value="AmyAc_CMD"/>
    <property type="match status" value="1"/>
</dbReference>
<protein>
    <submittedName>
        <fullName evidence="6">Alpha-amylase family glycosyl hydrolase</fullName>
    </submittedName>
</protein>
<dbReference type="Gene3D" id="3.20.20.80">
    <property type="entry name" value="Glycosidases"/>
    <property type="match status" value="1"/>
</dbReference>
<dbReference type="SUPFAM" id="SSF51445">
    <property type="entry name" value="(Trans)glycosidases"/>
    <property type="match status" value="1"/>
</dbReference>
<dbReference type="GO" id="GO:0004558">
    <property type="term" value="F:alpha-1,4-glucosidase activity"/>
    <property type="evidence" value="ECO:0007669"/>
    <property type="project" value="InterPro"/>
</dbReference>
<dbReference type="PIRSF" id="PIRSF036918">
    <property type="entry name" value="Maltodextrin_glucosidase"/>
    <property type="match status" value="1"/>
</dbReference>
<dbReference type="InterPro" id="IPR017853">
    <property type="entry name" value="GH"/>
</dbReference>
<dbReference type="SMART" id="SM00642">
    <property type="entry name" value="Aamy"/>
    <property type="match status" value="1"/>
</dbReference>
<evidence type="ECO:0000313" key="6">
    <source>
        <dbReference type="EMBL" id="XBV85945.1"/>
    </source>
</evidence>
<keyword evidence="2" id="KW-0326">Glycosidase</keyword>